<dbReference type="InterPro" id="IPR013783">
    <property type="entry name" value="Ig-like_fold"/>
</dbReference>
<name>A0A8C0YK46_CYPCA</name>
<dbReference type="InterPro" id="IPR036179">
    <property type="entry name" value="Ig-like_dom_sf"/>
</dbReference>
<evidence type="ECO:0000259" key="1">
    <source>
        <dbReference type="Pfam" id="PF07686"/>
    </source>
</evidence>
<dbReference type="Pfam" id="PF07686">
    <property type="entry name" value="V-set"/>
    <property type="match status" value="1"/>
</dbReference>
<protein>
    <recommendedName>
        <fullName evidence="1">Immunoglobulin V-set domain-containing protein</fullName>
    </recommendedName>
</protein>
<organism evidence="2 3">
    <name type="scientific">Cyprinus carpio carpio</name>
    <dbReference type="NCBI Taxonomy" id="630221"/>
    <lineage>
        <taxon>Eukaryota</taxon>
        <taxon>Metazoa</taxon>
        <taxon>Chordata</taxon>
        <taxon>Craniata</taxon>
        <taxon>Vertebrata</taxon>
        <taxon>Euteleostomi</taxon>
        <taxon>Actinopterygii</taxon>
        <taxon>Neopterygii</taxon>
        <taxon>Teleostei</taxon>
        <taxon>Ostariophysi</taxon>
        <taxon>Cypriniformes</taxon>
        <taxon>Cyprinidae</taxon>
        <taxon>Cyprininae</taxon>
        <taxon>Cyprinus</taxon>
    </lineage>
</organism>
<proteinExistence type="predicted"/>
<dbReference type="SUPFAM" id="SSF48726">
    <property type="entry name" value="Immunoglobulin"/>
    <property type="match status" value="1"/>
</dbReference>
<dbReference type="AlphaFoldDB" id="A0A8C0YK46"/>
<sequence>HSTTAPVRSPHTETMRLIVFTMTNSKPEFGDVDEKKFEAQKSVPESGSLKVNHLEPDDSGIYFCAVSEHNVQKYFVHTSSTQILSKLKNIPAKRGHYNTMVSNQRDTPSDLKKKENELIKCTNNVQNYDIKENKFNDKIELDGDGRNNVRILHSAQNHLCLVNKNSVPVKIISNCKCTPTFHLD</sequence>
<dbReference type="InterPro" id="IPR013106">
    <property type="entry name" value="Ig_V-set"/>
</dbReference>
<dbReference type="GeneTree" id="ENSGT01050000247894"/>
<dbReference type="Gene3D" id="2.60.40.10">
    <property type="entry name" value="Immunoglobulins"/>
    <property type="match status" value="1"/>
</dbReference>
<reference evidence="2" key="1">
    <citation type="submission" date="2025-08" db="UniProtKB">
        <authorList>
            <consortium name="Ensembl"/>
        </authorList>
    </citation>
    <scope>IDENTIFICATION</scope>
</reference>
<reference evidence="2" key="2">
    <citation type="submission" date="2025-09" db="UniProtKB">
        <authorList>
            <consortium name="Ensembl"/>
        </authorList>
    </citation>
    <scope>IDENTIFICATION</scope>
</reference>
<dbReference type="Ensembl" id="ENSCCRT00000010444.2">
    <property type="protein sequence ID" value="ENSCCRP00000009540.1"/>
    <property type="gene ID" value="ENSCCRG00000005609.2"/>
</dbReference>
<feature type="domain" description="Immunoglobulin V-set" evidence="1">
    <location>
        <begin position="20"/>
        <end position="75"/>
    </location>
</feature>
<evidence type="ECO:0000313" key="3">
    <source>
        <dbReference type="Proteomes" id="UP001108240"/>
    </source>
</evidence>
<accession>A0A8C0YK46</accession>
<keyword evidence="3" id="KW-1185">Reference proteome</keyword>
<evidence type="ECO:0000313" key="2">
    <source>
        <dbReference type="Ensembl" id="ENSCCRP00000009540.1"/>
    </source>
</evidence>
<dbReference type="Proteomes" id="UP001108240">
    <property type="component" value="Unplaced"/>
</dbReference>